<dbReference type="EMBL" id="CAMXCT010006589">
    <property type="protein sequence ID" value="CAI4016542.1"/>
    <property type="molecule type" value="Genomic_DNA"/>
</dbReference>
<comment type="caution">
    <text evidence="1">The sequence shown here is derived from an EMBL/GenBank/DDBJ whole genome shotgun (WGS) entry which is preliminary data.</text>
</comment>
<reference evidence="2" key="2">
    <citation type="submission" date="2024-04" db="EMBL/GenBank/DDBJ databases">
        <authorList>
            <person name="Chen Y."/>
            <person name="Shah S."/>
            <person name="Dougan E. K."/>
            <person name="Thang M."/>
            <person name="Chan C."/>
        </authorList>
    </citation>
    <scope>NUCLEOTIDE SEQUENCE [LARGE SCALE GENOMIC DNA]</scope>
</reference>
<name>A0A9P1GLW8_9DINO</name>
<reference evidence="1" key="1">
    <citation type="submission" date="2022-10" db="EMBL/GenBank/DDBJ databases">
        <authorList>
            <person name="Chen Y."/>
            <person name="Dougan E. K."/>
            <person name="Chan C."/>
            <person name="Rhodes N."/>
            <person name="Thang M."/>
        </authorList>
    </citation>
    <scope>NUCLEOTIDE SEQUENCE</scope>
</reference>
<keyword evidence="3" id="KW-1185">Reference proteome</keyword>
<proteinExistence type="predicted"/>
<protein>
    <submittedName>
        <fullName evidence="1">Uncharacterized protein</fullName>
    </submittedName>
</protein>
<evidence type="ECO:0000313" key="1">
    <source>
        <dbReference type="EMBL" id="CAI4016542.1"/>
    </source>
</evidence>
<dbReference type="Proteomes" id="UP001152797">
    <property type="component" value="Unassembled WGS sequence"/>
</dbReference>
<dbReference type="AlphaFoldDB" id="A0A9P1GLW8"/>
<accession>A0A9P1GLW8</accession>
<evidence type="ECO:0000313" key="3">
    <source>
        <dbReference type="Proteomes" id="UP001152797"/>
    </source>
</evidence>
<dbReference type="EMBL" id="CAMXCT030006589">
    <property type="protein sequence ID" value="CAL4803854.1"/>
    <property type="molecule type" value="Genomic_DNA"/>
</dbReference>
<sequence>MSRVFRALQPFQRSIAQPQVRAFSEGAGPDLGGRFMTGMGAAAFSHCQKYARKYARRLFAPAGPTPSQQLSQYAYHKTIDSKPVAPQVVSQMEMVGMNEFMAVQCMVVPKDLLREKVHVGLTAKGVPNKVAQAISFELDGASCFQMFWDDFQVEDGTGSAHSYRVIVRMSESDGHCDVAIAASGASFNAAKEVSHYETQEIPEYGDVPELVTEYEDGLFRRYEKQKTVMRRRQIGQKILKIPIFKQKTFTTQTMEDVKNYLEGKAMKEVLRLCPPAQQNRVSE</sequence>
<organism evidence="1">
    <name type="scientific">Cladocopium goreaui</name>
    <dbReference type="NCBI Taxonomy" id="2562237"/>
    <lineage>
        <taxon>Eukaryota</taxon>
        <taxon>Sar</taxon>
        <taxon>Alveolata</taxon>
        <taxon>Dinophyceae</taxon>
        <taxon>Suessiales</taxon>
        <taxon>Symbiodiniaceae</taxon>
        <taxon>Cladocopium</taxon>
    </lineage>
</organism>
<gene>
    <name evidence="1" type="ORF">C1SCF055_LOCUS41271</name>
</gene>
<dbReference type="EMBL" id="CAMXCT020006589">
    <property type="protein sequence ID" value="CAL1169917.1"/>
    <property type="molecule type" value="Genomic_DNA"/>
</dbReference>
<evidence type="ECO:0000313" key="2">
    <source>
        <dbReference type="EMBL" id="CAL1169917.1"/>
    </source>
</evidence>